<protein>
    <submittedName>
        <fullName evidence="1">Uncharacterized protein</fullName>
    </submittedName>
</protein>
<name>A0AA35VWP2_LACSI</name>
<proteinExistence type="predicted"/>
<evidence type="ECO:0000313" key="2">
    <source>
        <dbReference type="Proteomes" id="UP001177003"/>
    </source>
</evidence>
<gene>
    <name evidence="1" type="ORF">LSALG_LOCUS10184</name>
</gene>
<evidence type="ECO:0000313" key="1">
    <source>
        <dbReference type="EMBL" id="CAI9269832.1"/>
    </source>
</evidence>
<accession>A0AA35VWP2</accession>
<dbReference type="SUPFAM" id="SSF50249">
    <property type="entry name" value="Nucleic acid-binding proteins"/>
    <property type="match status" value="1"/>
</dbReference>
<dbReference type="EMBL" id="OX465077">
    <property type="protein sequence ID" value="CAI9269832.1"/>
    <property type="molecule type" value="Genomic_DNA"/>
</dbReference>
<organism evidence="1 2">
    <name type="scientific">Lactuca saligna</name>
    <name type="common">Willowleaf lettuce</name>
    <dbReference type="NCBI Taxonomy" id="75948"/>
    <lineage>
        <taxon>Eukaryota</taxon>
        <taxon>Viridiplantae</taxon>
        <taxon>Streptophyta</taxon>
        <taxon>Embryophyta</taxon>
        <taxon>Tracheophyta</taxon>
        <taxon>Spermatophyta</taxon>
        <taxon>Magnoliopsida</taxon>
        <taxon>eudicotyledons</taxon>
        <taxon>Gunneridae</taxon>
        <taxon>Pentapetalae</taxon>
        <taxon>asterids</taxon>
        <taxon>campanulids</taxon>
        <taxon>Asterales</taxon>
        <taxon>Asteraceae</taxon>
        <taxon>Cichorioideae</taxon>
        <taxon>Cichorieae</taxon>
        <taxon>Lactucinae</taxon>
        <taxon>Lactuca</taxon>
    </lineage>
</organism>
<keyword evidence="2" id="KW-1185">Reference proteome</keyword>
<reference evidence="1" key="1">
    <citation type="submission" date="2023-04" db="EMBL/GenBank/DDBJ databases">
        <authorList>
            <person name="Vijverberg K."/>
            <person name="Xiong W."/>
            <person name="Schranz E."/>
        </authorList>
    </citation>
    <scope>NUCLEOTIDE SEQUENCE</scope>
</reference>
<dbReference type="Proteomes" id="UP001177003">
    <property type="component" value="Chromosome 1"/>
</dbReference>
<dbReference type="Gene3D" id="2.40.50.140">
    <property type="entry name" value="Nucleic acid-binding proteins"/>
    <property type="match status" value="1"/>
</dbReference>
<dbReference type="AlphaFoldDB" id="A0AA35VWP2"/>
<dbReference type="InterPro" id="IPR012340">
    <property type="entry name" value="NA-bd_OB-fold"/>
</dbReference>
<sequence>MVSKQNLHRFKNVVNDGMTFYIRGPNFAALKTGSFKLTLHDQKSTSVQQTVITECNDFSGSVFGFSFVDFQTVLSLTHPQDTYVHVIGLVVTIAEIQQDNRRIVGILQFGQINVWRDRPNVNTYFTSSKLFINYDIDEITNFNKRFMIPIRVQNNIGTLTLTMFKREGKYMLKQSAKEFVQKMSEHGDDVGFYPGKINALKCLKFAFKIYVTKFNVSNKNNQYDIDRISDDKTLIEQLENKFTESQPSNSRS</sequence>